<sequence>MRATVPPVDQGRPCQRISRVGRTTAMARPKKQPHEKRDRRFNLRYTAAEIEHIRIEAHKAGLDPHEFARRRTLGAPVRASRTQCADPALINELNRIGVNLNQLARAVNRGRDESADWGELALELKRTLALVMASDGPETS</sequence>
<accession>A0A2S7K0J8</accession>
<gene>
    <name evidence="2" type="ORF">CW354_16725</name>
</gene>
<name>A0A2S7K0J8_9PROT</name>
<dbReference type="AlphaFoldDB" id="A0A2S7K0J8"/>
<dbReference type="InterPro" id="IPR053842">
    <property type="entry name" value="NikA-like"/>
</dbReference>
<reference evidence="2 3" key="1">
    <citation type="submission" date="2017-12" db="EMBL/GenBank/DDBJ databases">
        <authorList>
            <person name="Hurst M.R.H."/>
        </authorList>
    </citation>
    <scope>NUCLEOTIDE SEQUENCE [LARGE SCALE GENOMIC DNA]</scope>
    <source>
        <strain evidence="2 3">SY-3-19</strain>
    </source>
</reference>
<dbReference type="Proteomes" id="UP000239504">
    <property type="component" value="Unassembled WGS sequence"/>
</dbReference>
<evidence type="ECO:0000313" key="3">
    <source>
        <dbReference type="Proteomes" id="UP000239504"/>
    </source>
</evidence>
<dbReference type="EMBL" id="PJCH01000015">
    <property type="protein sequence ID" value="PQA86024.1"/>
    <property type="molecule type" value="Genomic_DNA"/>
</dbReference>
<evidence type="ECO:0000256" key="1">
    <source>
        <dbReference type="SAM" id="MobiDB-lite"/>
    </source>
</evidence>
<proteinExistence type="predicted"/>
<feature type="region of interest" description="Disordered" evidence="1">
    <location>
        <begin position="1"/>
        <end position="40"/>
    </location>
</feature>
<dbReference type="OrthoDB" id="7376495at2"/>
<evidence type="ECO:0000313" key="2">
    <source>
        <dbReference type="EMBL" id="PQA86024.1"/>
    </source>
</evidence>
<dbReference type="Pfam" id="PF21983">
    <property type="entry name" value="NikA-like"/>
    <property type="match status" value="1"/>
</dbReference>
<organism evidence="2 3">
    <name type="scientific">Hyphococcus luteus</name>
    <dbReference type="NCBI Taxonomy" id="2058213"/>
    <lineage>
        <taxon>Bacteria</taxon>
        <taxon>Pseudomonadati</taxon>
        <taxon>Pseudomonadota</taxon>
        <taxon>Alphaproteobacteria</taxon>
        <taxon>Parvularculales</taxon>
        <taxon>Parvularculaceae</taxon>
        <taxon>Hyphococcus</taxon>
    </lineage>
</organism>
<keyword evidence="3" id="KW-1185">Reference proteome</keyword>
<comment type="caution">
    <text evidence="2">The sequence shown here is derived from an EMBL/GenBank/DDBJ whole genome shotgun (WGS) entry which is preliminary data.</text>
</comment>
<protein>
    <submittedName>
        <fullName evidence="2">Uncharacterized protein</fullName>
    </submittedName>
</protein>